<protein>
    <submittedName>
        <fullName evidence="1">Uncharacterized protein</fullName>
    </submittedName>
</protein>
<dbReference type="VEuPathDB" id="FungiDB:HpaG813423"/>
<dbReference type="InParanoid" id="M4C2V7"/>
<dbReference type="Proteomes" id="UP000011713">
    <property type="component" value="Unassembled WGS sequence"/>
</dbReference>
<keyword evidence="2" id="KW-1185">Reference proteome</keyword>
<proteinExistence type="predicted"/>
<reference evidence="2" key="1">
    <citation type="journal article" date="2010" name="Science">
        <title>Signatures of adaptation to obligate biotrophy in the Hyaloperonospora arabidopsidis genome.</title>
        <authorList>
            <person name="Baxter L."/>
            <person name="Tripathy S."/>
            <person name="Ishaque N."/>
            <person name="Boot N."/>
            <person name="Cabral A."/>
            <person name="Kemen E."/>
            <person name="Thines M."/>
            <person name="Ah-Fong A."/>
            <person name="Anderson R."/>
            <person name="Badejoko W."/>
            <person name="Bittner-Eddy P."/>
            <person name="Boore J.L."/>
            <person name="Chibucos M.C."/>
            <person name="Coates M."/>
            <person name="Dehal P."/>
            <person name="Delehaunty K."/>
            <person name="Dong S."/>
            <person name="Downton P."/>
            <person name="Dumas B."/>
            <person name="Fabro G."/>
            <person name="Fronick C."/>
            <person name="Fuerstenberg S.I."/>
            <person name="Fulton L."/>
            <person name="Gaulin E."/>
            <person name="Govers F."/>
            <person name="Hughes L."/>
            <person name="Humphray S."/>
            <person name="Jiang R.H."/>
            <person name="Judelson H."/>
            <person name="Kamoun S."/>
            <person name="Kyung K."/>
            <person name="Meijer H."/>
            <person name="Minx P."/>
            <person name="Morris P."/>
            <person name="Nelson J."/>
            <person name="Phuntumart V."/>
            <person name="Qutob D."/>
            <person name="Rehmany A."/>
            <person name="Rougon-Cardoso A."/>
            <person name="Ryden P."/>
            <person name="Torto-Alalibo T."/>
            <person name="Studholme D."/>
            <person name="Wang Y."/>
            <person name="Win J."/>
            <person name="Wood J."/>
            <person name="Clifton S.W."/>
            <person name="Rogers J."/>
            <person name="Van den Ackerveken G."/>
            <person name="Jones J.D."/>
            <person name="McDowell J.M."/>
            <person name="Beynon J."/>
            <person name="Tyler B.M."/>
        </authorList>
    </citation>
    <scope>NUCLEOTIDE SEQUENCE [LARGE SCALE GENOMIC DNA]</scope>
    <source>
        <strain evidence="2">Emoy2</strain>
    </source>
</reference>
<dbReference type="AlphaFoldDB" id="M4C2V7"/>
<name>M4C2V7_HYAAE</name>
<dbReference type="eggNOG" id="ENOG502T0ZD">
    <property type="taxonomic scope" value="Eukaryota"/>
</dbReference>
<sequence length="269" mass="30223">MRDDPFWEGFALSADLFDPLCKCIGVLGSDSAAMGTTYACFIYMLDHLNGVITDYDGQRDHGIQSLFFYRWKRMYRLVHALAFFCDPFYSELRLNLTRHIGAHFVELGMGNLRLQCRTALSLMAVGTMNWTALGFSASSSTSACIRRPYSRRTPRYCGPGSSAGVEHQNTTDKRVHTSARNRTGSGKVECQVEMAYNSVTSRCALPPNRQPFEHVIAALWNRDAQVKTGLLDNELLLAMRRQHGDVGADYLEGYIDPVDLMLDDLKLAE</sequence>
<reference evidence="1" key="2">
    <citation type="submission" date="2015-06" db="UniProtKB">
        <authorList>
            <consortium name="EnsemblProtists"/>
        </authorList>
    </citation>
    <scope>IDENTIFICATION</scope>
    <source>
        <strain evidence="1">Emoy2</strain>
    </source>
</reference>
<evidence type="ECO:0000313" key="2">
    <source>
        <dbReference type="Proteomes" id="UP000011713"/>
    </source>
</evidence>
<dbReference type="EMBL" id="JH598141">
    <property type="status" value="NOT_ANNOTATED_CDS"/>
    <property type="molecule type" value="Genomic_DNA"/>
</dbReference>
<dbReference type="EnsemblProtists" id="HpaT813423">
    <property type="protein sequence ID" value="HpaP813423"/>
    <property type="gene ID" value="HpaG813423"/>
</dbReference>
<evidence type="ECO:0000313" key="1">
    <source>
        <dbReference type="EnsemblProtists" id="HpaP813423"/>
    </source>
</evidence>
<accession>M4C2V7</accession>
<organism evidence="1 2">
    <name type="scientific">Hyaloperonospora arabidopsidis (strain Emoy2)</name>
    <name type="common">Downy mildew agent</name>
    <name type="synonym">Peronospora arabidopsidis</name>
    <dbReference type="NCBI Taxonomy" id="559515"/>
    <lineage>
        <taxon>Eukaryota</taxon>
        <taxon>Sar</taxon>
        <taxon>Stramenopiles</taxon>
        <taxon>Oomycota</taxon>
        <taxon>Peronosporomycetes</taxon>
        <taxon>Peronosporales</taxon>
        <taxon>Peronosporaceae</taxon>
        <taxon>Hyaloperonospora</taxon>
    </lineage>
</organism>
<dbReference type="HOGENOM" id="CLU_941510_0_0_1"/>